<dbReference type="Proteomes" id="UP000830671">
    <property type="component" value="Chromosome 1"/>
</dbReference>
<reference evidence="2" key="1">
    <citation type="journal article" date="2021" name="Mol. Plant Microbe Interact.">
        <title>Complete Genome Sequence of the Plant-Pathogenic Fungus Colletotrichum lupini.</title>
        <authorList>
            <person name="Baroncelli R."/>
            <person name="Pensec F."/>
            <person name="Da Lio D."/>
            <person name="Boufleur T."/>
            <person name="Vicente I."/>
            <person name="Sarrocco S."/>
            <person name="Picot A."/>
            <person name="Baraldi E."/>
            <person name="Sukno S."/>
            <person name="Thon M."/>
            <person name="Le Floch G."/>
        </authorList>
    </citation>
    <scope>NUCLEOTIDE SEQUENCE</scope>
    <source>
        <strain evidence="2">IMI 504893</strain>
    </source>
</reference>
<keyword evidence="3" id="KW-1185">Reference proteome</keyword>
<dbReference type="RefSeq" id="XP_049136308.1">
    <property type="nucleotide sequence ID" value="XM_049280351.1"/>
</dbReference>
<protein>
    <submittedName>
        <fullName evidence="2">Uncharacterized protein</fullName>
    </submittedName>
</protein>
<dbReference type="GeneID" id="73335361"/>
<feature type="compositionally biased region" description="Basic and acidic residues" evidence="1">
    <location>
        <begin position="80"/>
        <end position="90"/>
    </location>
</feature>
<evidence type="ECO:0000313" key="2">
    <source>
        <dbReference type="EMBL" id="UQC74658.1"/>
    </source>
</evidence>
<sequence length="534" mass="59621">MSGAHTSSTTIGHARPVPKCKQVHFAVSNQLGLSCVSPSVRLDVYECKSSVQCLQEHSEPQCMHVVTYDRSAKPHGRAHTSSDDAASRKMQEFPNRKGEIPTCLYGDARDPYSAARGSEDAVIYPKWPYPVFLHTNRLDVKGSFARVSRKEGRPLQPSFPGHKLQMRRQRRRDGVLPKPSPAGVGYAKTTSIRPSYETAGGGLTRMSKESTVLRKNNGAGGVNVRTGKGPGLLEWQHAARLKQRITSTGAHLPLCIDTSLRYFDWWTWDIRVPTGRPSCHVWCWTKFASWNVNLFDSIMFTESTGTSIFVSSLEERALDMRQATFPEDSARRQVHKNMMQRMASDYKQSMGVSFPLLNLRKHERDFRLTPPTTHAHHHSLHQQFLSMVFFCLQGANGGYLVPPTGGGLDGGHDSSDATLSSQWVREHFFSSEGQSATSASAQPERLPTICKEKEDSYKLRLQAPRNAYEEQRGLRSPGTHNIIAFERTWVDMVVARSSRSRGSQAKGHNHQYVIVGVVANHGGRNTTALKDRAP</sequence>
<name>A0A9Q8SCQ0_9PEZI</name>
<evidence type="ECO:0000313" key="3">
    <source>
        <dbReference type="Proteomes" id="UP000830671"/>
    </source>
</evidence>
<feature type="region of interest" description="Disordered" evidence="1">
    <location>
        <begin position="149"/>
        <end position="188"/>
    </location>
</feature>
<dbReference type="AlphaFoldDB" id="A0A9Q8SCQ0"/>
<gene>
    <name evidence="2" type="ORF">CLUP02_01309</name>
</gene>
<accession>A0A9Q8SCQ0</accession>
<evidence type="ECO:0000256" key="1">
    <source>
        <dbReference type="SAM" id="MobiDB-lite"/>
    </source>
</evidence>
<organism evidence="2 3">
    <name type="scientific">Colletotrichum lupini</name>
    <dbReference type="NCBI Taxonomy" id="145971"/>
    <lineage>
        <taxon>Eukaryota</taxon>
        <taxon>Fungi</taxon>
        <taxon>Dikarya</taxon>
        <taxon>Ascomycota</taxon>
        <taxon>Pezizomycotina</taxon>
        <taxon>Sordariomycetes</taxon>
        <taxon>Hypocreomycetidae</taxon>
        <taxon>Glomerellales</taxon>
        <taxon>Glomerellaceae</taxon>
        <taxon>Colletotrichum</taxon>
        <taxon>Colletotrichum acutatum species complex</taxon>
    </lineage>
</organism>
<proteinExistence type="predicted"/>
<dbReference type="EMBL" id="CP019471">
    <property type="protein sequence ID" value="UQC74658.1"/>
    <property type="molecule type" value="Genomic_DNA"/>
</dbReference>
<feature type="region of interest" description="Disordered" evidence="1">
    <location>
        <begin position="71"/>
        <end position="90"/>
    </location>
</feature>
<dbReference type="KEGG" id="clup:CLUP02_01309"/>